<dbReference type="InterPro" id="IPR003661">
    <property type="entry name" value="HisK_dim/P_dom"/>
</dbReference>
<comment type="subcellular location">
    <subcellularLocation>
        <location evidence="2">Cell membrane</location>
    </subcellularLocation>
</comment>
<dbReference type="SUPFAM" id="SSF55874">
    <property type="entry name" value="ATPase domain of HSP90 chaperone/DNA topoisomerase II/histidine kinase"/>
    <property type="match status" value="1"/>
</dbReference>
<evidence type="ECO:0000256" key="1">
    <source>
        <dbReference type="ARBA" id="ARBA00000085"/>
    </source>
</evidence>
<dbReference type="PANTHER" id="PTHR43711:SF1">
    <property type="entry name" value="HISTIDINE KINASE 1"/>
    <property type="match status" value="1"/>
</dbReference>
<dbReference type="PROSITE" id="PS50885">
    <property type="entry name" value="HAMP"/>
    <property type="match status" value="1"/>
</dbReference>
<gene>
    <name evidence="14" type="primary">mtrB_1</name>
    <name evidence="14" type="ORF">ACH61_01085</name>
    <name evidence="15" type="ORF">GSU10_01680</name>
</gene>
<keyword evidence="9" id="KW-0902">Two-component regulatory system</keyword>
<evidence type="ECO:0000313" key="17">
    <source>
        <dbReference type="Proteomes" id="UP000465031"/>
    </source>
</evidence>
<dbReference type="Gene3D" id="1.10.287.130">
    <property type="match status" value="1"/>
</dbReference>
<dbReference type="Pfam" id="PF02518">
    <property type="entry name" value="HATPase_c"/>
    <property type="match status" value="1"/>
</dbReference>
<dbReference type="RefSeq" id="WP_068209372.1">
    <property type="nucleotide sequence ID" value="NZ_CP047186.1"/>
</dbReference>
<dbReference type="PROSITE" id="PS50109">
    <property type="entry name" value="HIS_KIN"/>
    <property type="match status" value="1"/>
</dbReference>
<dbReference type="Pfam" id="PF00512">
    <property type="entry name" value="HisKA"/>
    <property type="match status" value="1"/>
</dbReference>
<dbReference type="PANTHER" id="PTHR43711">
    <property type="entry name" value="TWO-COMPONENT HISTIDINE KINASE"/>
    <property type="match status" value="1"/>
</dbReference>
<dbReference type="PRINTS" id="PR00344">
    <property type="entry name" value="BCTRLSENSOR"/>
</dbReference>
<dbReference type="CDD" id="cd06225">
    <property type="entry name" value="HAMP"/>
    <property type="match status" value="1"/>
</dbReference>
<organism evidence="14 16">
    <name type="scientific">Rathayibacter tanaceti</name>
    <dbReference type="NCBI Taxonomy" id="1671680"/>
    <lineage>
        <taxon>Bacteria</taxon>
        <taxon>Bacillati</taxon>
        <taxon>Actinomycetota</taxon>
        <taxon>Actinomycetes</taxon>
        <taxon>Micrococcales</taxon>
        <taxon>Microbacteriaceae</taxon>
        <taxon>Rathayibacter</taxon>
    </lineage>
</organism>
<dbReference type="CDD" id="cd00082">
    <property type="entry name" value="HisKA"/>
    <property type="match status" value="1"/>
</dbReference>
<keyword evidence="11" id="KW-0732">Signal</keyword>
<dbReference type="SMART" id="SM00387">
    <property type="entry name" value="HATPase_c"/>
    <property type="match status" value="1"/>
</dbReference>
<keyword evidence="16" id="KW-1185">Reference proteome</keyword>
<dbReference type="EMBL" id="CP047186">
    <property type="protein sequence ID" value="QHC54495.1"/>
    <property type="molecule type" value="Genomic_DNA"/>
</dbReference>
<dbReference type="CDD" id="cd00075">
    <property type="entry name" value="HATPase"/>
    <property type="match status" value="1"/>
</dbReference>
<evidence type="ECO:0000256" key="8">
    <source>
        <dbReference type="ARBA" id="ARBA00022989"/>
    </source>
</evidence>
<evidence type="ECO:0000313" key="16">
    <source>
        <dbReference type="Proteomes" id="UP000076717"/>
    </source>
</evidence>
<keyword evidence="6 10" id="KW-0812">Transmembrane</keyword>
<name>A0A166I840_9MICO</name>
<dbReference type="InterPro" id="IPR036097">
    <property type="entry name" value="HisK_dim/P_sf"/>
</dbReference>
<evidence type="ECO:0000259" key="13">
    <source>
        <dbReference type="PROSITE" id="PS50885"/>
    </source>
</evidence>
<dbReference type="EMBL" id="LIIN01000026">
    <property type="protein sequence ID" value="KZX21781.1"/>
    <property type="molecule type" value="Genomic_DNA"/>
</dbReference>
<evidence type="ECO:0000256" key="5">
    <source>
        <dbReference type="ARBA" id="ARBA00022679"/>
    </source>
</evidence>
<reference evidence="15" key="3">
    <citation type="submission" date="2019-12" db="EMBL/GenBank/DDBJ databases">
        <title>Complete and Draft Genome Sequences of New Strains and Members of Some Known Species of the Genus Rathayibacter isolated from Plants.</title>
        <authorList>
            <person name="Tarlachkov S.V."/>
            <person name="Starodumova I.P."/>
            <person name="Dorofeeva L.V."/>
            <person name="Prisyazhnaya N.V."/>
            <person name="Leyn S.A."/>
            <person name="Zlamal J.E."/>
            <person name="Elane M.L."/>
            <person name="Osterman A.L."/>
            <person name="Nadler S.A."/>
            <person name="Subbotin S.A."/>
            <person name="Evtushenko L.I."/>
        </authorList>
    </citation>
    <scope>NUCLEOTIDE SEQUENCE</scope>
    <source>
        <strain evidence="15">VKM Ac-2761</strain>
    </source>
</reference>
<dbReference type="InterPro" id="IPR036890">
    <property type="entry name" value="HATPase_C_sf"/>
</dbReference>
<evidence type="ECO:0000313" key="14">
    <source>
        <dbReference type="EMBL" id="KZX21781.1"/>
    </source>
</evidence>
<evidence type="ECO:0000259" key="12">
    <source>
        <dbReference type="PROSITE" id="PS50109"/>
    </source>
</evidence>
<reference evidence="17" key="2">
    <citation type="submission" date="2019-12" db="EMBL/GenBank/DDBJ databases">
        <title>Complete and draft genome sequences of new strains and members of some known species of the genus Rathayibacter isolated from plants.</title>
        <authorList>
            <person name="Tarlachkov S.V."/>
            <person name="Starodumova I.P."/>
            <person name="Dorofeeva L.V."/>
            <person name="Prisyazhnaya N.V."/>
            <person name="Leyn S."/>
            <person name="Zlamal J."/>
            <person name="Elan M."/>
            <person name="Osterman A.L."/>
            <person name="Nadler S."/>
            <person name="Subbotin S.A."/>
            <person name="Evtushenko L.I."/>
        </authorList>
    </citation>
    <scope>NUCLEOTIDE SEQUENCE [LARGE SCALE GENOMIC DNA]</scope>
    <source>
        <strain evidence="17">VKM Ac-2761</strain>
    </source>
</reference>
<dbReference type="Proteomes" id="UP000465031">
    <property type="component" value="Chromosome"/>
</dbReference>
<feature type="transmembrane region" description="Helical" evidence="10">
    <location>
        <begin position="159"/>
        <end position="187"/>
    </location>
</feature>
<dbReference type="InterPro" id="IPR050736">
    <property type="entry name" value="Sensor_HK_Regulatory"/>
</dbReference>
<evidence type="ECO:0000256" key="3">
    <source>
        <dbReference type="ARBA" id="ARBA00012438"/>
    </source>
</evidence>
<evidence type="ECO:0000256" key="4">
    <source>
        <dbReference type="ARBA" id="ARBA00022553"/>
    </source>
</evidence>
<feature type="domain" description="Histidine kinase" evidence="12">
    <location>
        <begin position="254"/>
        <end position="462"/>
    </location>
</feature>
<proteinExistence type="predicted"/>
<dbReference type="Proteomes" id="UP000076717">
    <property type="component" value="Unassembled WGS sequence"/>
</dbReference>
<dbReference type="PATRIC" id="fig|1671680.3.peg.1142"/>
<comment type="catalytic activity">
    <reaction evidence="1">
        <text>ATP + protein L-histidine = ADP + protein N-phospho-L-histidine.</text>
        <dbReference type="EC" id="2.7.13.3"/>
    </reaction>
</comment>
<evidence type="ECO:0000256" key="10">
    <source>
        <dbReference type="SAM" id="Phobius"/>
    </source>
</evidence>
<dbReference type="KEGG" id="rte:GSU10_01680"/>
<dbReference type="SUPFAM" id="SSF47384">
    <property type="entry name" value="Homodimeric domain of signal transducing histidine kinase"/>
    <property type="match status" value="1"/>
</dbReference>
<protein>
    <recommendedName>
        <fullName evidence="3">histidine kinase</fullName>
        <ecNumber evidence="3">2.7.13.3</ecNumber>
    </recommendedName>
</protein>
<evidence type="ECO:0000256" key="2">
    <source>
        <dbReference type="ARBA" id="ARBA00004236"/>
    </source>
</evidence>
<dbReference type="Pfam" id="PF00672">
    <property type="entry name" value="HAMP"/>
    <property type="match status" value="1"/>
</dbReference>
<dbReference type="InterPro" id="IPR003660">
    <property type="entry name" value="HAMP_dom"/>
</dbReference>
<dbReference type="OrthoDB" id="9786919at2"/>
<dbReference type="SMART" id="SM00304">
    <property type="entry name" value="HAMP"/>
    <property type="match status" value="1"/>
</dbReference>
<evidence type="ECO:0000256" key="6">
    <source>
        <dbReference type="ARBA" id="ARBA00022692"/>
    </source>
</evidence>
<dbReference type="InterPro" id="IPR003594">
    <property type="entry name" value="HATPase_dom"/>
</dbReference>
<keyword evidence="8 10" id="KW-1133">Transmembrane helix</keyword>
<dbReference type="InterPro" id="IPR005467">
    <property type="entry name" value="His_kinase_dom"/>
</dbReference>
<feature type="signal peptide" evidence="11">
    <location>
        <begin position="1"/>
        <end position="28"/>
    </location>
</feature>
<feature type="chain" id="PRO_5041598071" description="histidine kinase" evidence="11">
    <location>
        <begin position="29"/>
        <end position="463"/>
    </location>
</feature>
<sequence length="463" mass="47928">MRLRPLSSLRSQLVLAFALVSLASAAAAAGVTIAGSRDVVLQQAQDSAVSALRTGVERLAPDLRVAPDQRTLGLLIARLEQAPGVDGPVAASFGGRLLGAEEVPAAVVEKAGSPATALAQRVRIDGQPSLSVAVPVLAGGAPSGLVVYSLTPLSPQEAVIGGIVTGAAAGAVPIALAAVAVALLIAGGLVRPIERLRAGVEQVATGELGTQVIAADRGEVGELARAFNSMSRDLRAEHDQLRLLEERARRFTADVSHELRTPLAAMTAVAGALASEAPGLPDDTAEAALLVAQETDSLARLVEDLIEISRFDAGTAELRLDEIELSALVGRTLALRQWTDRVAVDVPKELRVVVDPRRLDVVLANLVGNAVRHAPGAVVSITARVDQNRLRLVVADDGPGIPPELRPRVFDRFVKGDPARGRSEGSGLGLSIARENVTLHGGTLAVEAGAGTVFAIELPLRPL</sequence>
<dbReference type="InterPro" id="IPR004358">
    <property type="entry name" value="Sig_transdc_His_kin-like_C"/>
</dbReference>
<evidence type="ECO:0000313" key="15">
    <source>
        <dbReference type="EMBL" id="QHC54495.1"/>
    </source>
</evidence>
<dbReference type="AlphaFoldDB" id="A0A166I840"/>
<evidence type="ECO:0000256" key="11">
    <source>
        <dbReference type="SAM" id="SignalP"/>
    </source>
</evidence>
<keyword evidence="4" id="KW-0597">Phosphoprotein</keyword>
<evidence type="ECO:0000256" key="7">
    <source>
        <dbReference type="ARBA" id="ARBA00022777"/>
    </source>
</evidence>
<accession>A0A166I840</accession>
<reference evidence="14 16" key="1">
    <citation type="submission" date="2015-08" db="EMBL/GenBank/DDBJ databases">
        <title>Draft Genome Sequence of Rathayibacter sp. Strain VKM Ac-2596 Isolated from Leaf Gall Induced by Plant-Parasitic Nematodes.</title>
        <authorList>
            <person name="Vasilenko O.V."/>
            <person name="Starodumova I.P."/>
            <person name="Tarlachkov S.V."/>
            <person name="Dorofeeva L.V."/>
            <person name="Evtushenko L.I."/>
        </authorList>
    </citation>
    <scope>NUCLEOTIDE SEQUENCE [LARGE SCALE GENOMIC DNA]</scope>
    <source>
        <strain evidence="14 16">VKM Ac-2596</strain>
    </source>
</reference>
<dbReference type="SUPFAM" id="SSF158472">
    <property type="entry name" value="HAMP domain-like"/>
    <property type="match status" value="1"/>
</dbReference>
<keyword evidence="5 14" id="KW-0808">Transferase</keyword>
<dbReference type="Gene3D" id="3.30.565.10">
    <property type="entry name" value="Histidine kinase-like ATPase, C-terminal domain"/>
    <property type="match status" value="1"/>
</dbReference>
<keyword evidence="7 14" id="KW-0418">Kinase</keyword>
<dbReference type="GO" id="GO:0005886">
    <property type="term" value="C:plasma membrane"/>
    <property type="evidence" value="ECO:0007669"/>
    <property type="project" value="UniProtKB-SubCell"/>
</dbReference>
<dbReference type="SMART" id="SM00388">
    <property type="entry name" value="HisKA"/>
    <property type="match status" value="1"/>
</dbReference>
<feature type="domain" description="HAMP" evidence="13">
    <location>
        <begin position="187"/>
        <end position="239"/>
    </location>
</feature>
<keyword evidence="10" id="KW-0472">Membrane</keyword>
<dbReference type="GO" id="GO:0000155">
    <property type="term" value="F:phosphorelay sensor kinase activity"/>
    <property type="evidence" value="ECO:0007669"/>
    <property type="project" value="InterPro"/>
</dbReference>
<dbReference type="EC" id="2.7.13.3" evidence="3"/>
<dbReference type="Gene3D" id="6.10.340.10">
    <property type="match status" value="1"/>
</dbReference>
<evidence type="ECO:0000256" key="9">
    <source>
        <dbReference type="ARBA" id="ARBA00023012"/>
    </source>
</evidence>